<feature type="compositionally biased region" description="Low complexity" evidence="1">
    <location>
        <begin position="365"/>
        <end position="395"/>
    </location>
</feature>
<feature type="region of interest" description="Disordered" evidence="1">
    <location>
        <begin position="364"/>
        <end position="395"/>
    </location>
</feature>
<dbReference type="InterPro" id="IPR032675">
    <property type="entry name" value="LRR_dom_sf"/>
</dbReference>
<evidence type="ECO:0000256" key="1">
    <source>
        <dbReference type="SAM" id="MobiDB-lite"/>
    </source>
</evidence>
<gene>
    <name evidence="2" type="ORF">BCR32DRAFT_289523</name>
</gene>
<protein>
    <recommendedName>
        <fullName evidence="4">F-box domain-containing protein</fullName>
    </recommendedName>
</protein>
<reference evidence="2 3" key="2">
    <citation type="submission" date="2016-08" db="EMBL/GenBank/DDBJ databases">
        <title>Pervasive Adenine N6-methylation of Active Genes in Fungi.</title>
        <authorList>
            <consortium name="DOE Joint Genome Institute"/>
            <person name="Mondo S.J."/>
            <person name="Dannebaum R.O."/>
            <person name="Kuo R.C."/>
            <person name="Labutti K."/>
            <person name="Haridas S."/>
            <person name="Kuo A."/>
            <person name="Salamov A."/>
            <person name="Ahrendt S.R."/>
            <person name="Lipzen A."/>
            <person name="Sullivan W."/>
            <person name="Andreopoulos W.B."/>
            <person name="Clum A."/>
            <person name="Lindquist E."/>
            <person name="Daum C."/>
            <person name="Ramamoorthy G.K."/>
            <person name="Gryganskyi A."/>
            <person name="Culley D."/>
            <person name="Magnuson J.K."/>
            <person name="James T.Y."/>
            <person name="O'Malley M.A."/>
            <person name="Stajich J.E."/>
            <person name="Spatafora J.W."/>
            <person name="Visel A."/>
            <person name="Grigoriev I.V."/>
        </authorList>
    </citation>
    <scope>NUCLEOTIDE SEQUENCE [LARGE SCALE GENOMIC DNA]</scope>
    <source>
        <strain evidence="2 3">S4</strain>
    </source>
</reference>
<evidence type="ECO:0000313" key="3">
    <source>
        <dbReference type="Proteomes" id="UP000193944"/>
    </source>
</evidence>
<keyword evidence="3" id="KW-1185">Reference proteome</keyword>
<dbReference type="Proteomes" id="UP000193944">
    <property type="component" value="Unassembled WGS sequence"/>
</dbReference>
<accession>A0A1Y1XN79</accession>
<evidence type="ECO:0000313" key="2">
    <source>
        <dbReference type="EMBL" id="ORX87125.1"/>
    </source>
</evidence>
<dbReference type="SUPFAM" id="SSF52047">
    <property type="entry name" value="RNI-like"/>
    <property type="match status" value="1"/>
</dbReference>
<reference evidence="2 3" key="1">
    <citation type="submission" date="2016-08" db="EMBL/GenBank/DDBJ databases">
        <title>A Parts List for Fungal Cellulosomes Revealed by Comparative Genomics.</title>
        <authorList>
            <consortium name="DOE Joint Genome Institute"/>
            <person name="Haitjema C.H."/>
            <person name="Gilmore S.P."/>
            <person name="Henske J.K."/>
            <person name="Solomon K.V."/>
            <person name="De Groot R."/>
            <person name="Kuo A."/>
            <person name="Mondo S.J."/>
            <person name="Salamov A.A."/>
            <person name="Labutti K."/>
            <person name="Zhao Z."/>
            <person name="Chiniquy J."/>
            <person name="Barry K."/>
            <person name="Brewer H.M."/>
            <person name="Purvine S.O."/>
            <person name="Wright A.T."/>
            <person name="Boxma B."/>
            <person name="Van Alen T."/>
            <person name="Hackstein J.H."/>
            <person name="Baker S.E."/>
            <person name="Grigoriev I.V."/>
            <person name="O'Malley M.A."/>
        </authorList>
    </citation>
    <scope>NUCLEOTIDE SEQUENCE [LARGE SCALE GENOMIC DNA]</scope>
    <source>
        <strain evidence="2 3">S4</strain>
    </source>
</reference>
<sequence length="798" mass="93786">MAKSLPFDIIHRIIVQAYNKHLWPIDFYNLCLVSQSFYNIAAPLLWSDPQLNSLYDLYKFLQAFYLIFSSNTESQYIKQDIIKIKKLDLGFISSYNEEFQNQYKSFSFSASNNYTKINNPYLDNINEPDNYYSSRRFPSKRIPYTSELPPKYKNDFNTYSHFNSSSSFNSSDTNVNLPFLLKFLFEKISGQLQSLIIIGNPSQNIIQITKDIASKNHKAFSNLNSLILLNIKSTSVNKLKMILQNCNKLNHLSIRVNSPQFTNVASEIKELENVLKALPNPELINFLRLDTSYPQDSLIETIIPNFKNLETLQLNGNITNKSFINLFKLQNSNKIKEINELTIYCKDMDEDSIPIEDIINDMENDNNNNNNTNNNISNENINDNNNSNNSLTSQESNNFKNKEFNIKSISYRHCHPYQIDFLLRHCYSSLQILNVYIDSFYKLNLLNKNINQLETLKELYLAYEFSEPGNLQLVYYMYHNSLEVLSIDSSYIRNLEWPFKRQRKYYRNLMFDYDEYKRYEEKYYNEPESLDIGISSEDFESKIDFLVPLKKSKLKTFQCSRCSFDALNTTEIFQICENLEELSFFRVNFLFVIPFDDLVTYFPQNVKKLTIINCGHYTSLILKHYLSLKQLEAIHIDISDVSTDLLMELTKLNNLYSIEIAESFFQNSNLHKYSLCFETMMKVFAEKAEKIIENRKLMINDYSIEDNKSSPKIFKQIKIDFPIYMDYSLNAVRALLKIPDVQCIDIKIEGMSFQPWKSVTKFQSPTCLYQPLNKKQLNFINQRSSYTNNTVWVKKVIS</sequence>
<dbReference type="Gene3D" id="3.80.10.10">
    <property type="entry name" value="Ribonuclease Inhibitor"/>
    <property type="match status" value="1"/>
</dbReference>
<name>A0A1Y1XN79_9FUNG</name>
<organism evidence="2 3">
    <name type="scientific">Anaeromyces robustus</name>
    <dbReference type="NCBI Taxonomy" id="1754192"/>
    <lineage>
        <taxon>Eukaryota</taxon>
        <taxon>Fungi</taxon>
        <taxon>Fungi incertae sedis</taxon>
        <taxon>Chytridiomycota</taxon>
        <taxon>Chytridiomycota incertae sedis</taxon>
        <taxon>Neocallimastigomycetes</taxon>
        <taxon>Neocallimastigales</taxon>
        <taxon>Neocallimastigaceae</taxon>
        <taxon>Anaeromyces</taxon>
    </lineage>
</organism>
<proteinExistence type="predicted"/>
<dbReference type="EMBL" id="MCFG01000012">
    <property type="protein sequence ID" value="ORX87125.1"/>
    <property type="molecule type" value="Genomic_DNA"/>
</dbReference>
<evidence type="ECO:0008006" key="4">
    <source>
        <dbReference type="Google" id="ProtNLM"/>
    </source>
</evidence>
<dbReference type="AlphaFoldDB" id="A0A1Y1XN79"/>
<dbReference type="OrthoDB" id="2136847at2759"/>
<comment type="caution">
    <text evidence="2">The sequence shown here is derived from an EMBL/GenBank/DDBJ whole genome shotgun (WGS) entry which is preliminary data.</text>
</comment>